<sequence>KKELQARNWLEKVIPCLIEPYMELMRTTEDLRRTATLGIRARCECALSQQVTVLVLHFDKIQVPYCAKCELVAVQLVRSGLFPCAPFRPSLAVDIRMLDFVTQLFLRVSPNHTAWCHTLEDYLGSQGYRIHGTNPLRRRFANALMWFNSLQNAVVAHVKSVLDGFR</sequence>
<organism evidence="1 2">
    <name type="scientific">Dendrothele bispora (strain CBS 962.96)</name>
    <dbReference type="NCBI Taxonomy" id="1314807"/>
    <lineage>
        <taxon>Eukaryota</taxon>
        <taxon>Fungi</taxon>
        <taxon>Dikarya</taxon>
        <taxon>Basidiomycota</taxon>
        <taxon>Agaricomycotina</taxon>
        <taxon>Agaricomycetes</taxon>
        <taxon>Agaricomycetidae</taxon>
        <taxon>Agaricales</taxon>
        <taxon>Agaricales incertae sedis</taxon>
        <taxon>Dendrothele</taxon>
    </lineage>
</organism>
<feature type="non-terminal residue" evidence="1">
    <location>
        <position position="166"/>
    </location>
</feature>
<protein>
    <recommendedName>
        <fullName evidence="3">CxC1-like cysteine cluster associated with KDZ transposases domain-containing protein</fullName>
    </recommendedName>
</protein>
<accession>A0A4S8LUQ3</accession>
<dbReference type="OrthoDB" id="3200967at2759"/>
<evidence type="ECO:0000313" key="1">
    <source>
        <dbReference type="EMBL" id="THU93061.1"/>
    </source>
</evidence>
<dbReference type="EMBL" id="ML179260">
    <property type="protein sequence ID" value="THU93061.1"/>
    <property type="molecule type" value="Genomic_DNA"/>
</dbReference>
<proteinExistence type="predicted"/>
<reference evidence="1 2" key="1">
    <citation type="journal article" date="2019" name="Nat. Ecol. Evol.">
        <title>Megaphylogeny resolves global patterns of mushroom evolution.</title>
        <authorList>
            <person name="Varga T."/>
            <person name="Krizsan K."/>
            <person name="Foldi C."/>
            <person name="Dima B."/>
            <person name="Sanchez-Garcia M."/>
            <person name="Sanchez-Ramirez S."/>
            <person name="Szollosi G.J."/>
            <person name="Szarkandi J.G."/>
            <person name="Papp V."/>
            <person name="Albert L."/>
            <person name="Andreopoulos W."/>
            <person name="Angelini C."/>
            <person name="Antonin V."/>
            <person name="Barry K.W."/>
            <person name="Bougher N.L."/>
            <person name="Buchanan P."/>
            <person name="Buyck B."/>
            <person name="Bense V."/>
            <person name="Catcheside P."/>
            <person name="Chovatia M."/>
            <person name="Cooper J."/>
            <person name="Damon W."/>
            <person name="Desjardin D."/>
            <person name="Finy P."/>
            <person name="Geml J."/>
            <person name="Haridas S."/>
            <person name="Hughes K."/>
            <person name="Justo A."/>
            <person name="Karasinski D."/>
            <person name="Kautmanova I."/>
            <person name="Kiss B."/>
            <person name="Kocsube S."/>
            <person name="Kotiranta H."/>
            <person name="LaButti K.M."/>
            <person name="Lechner B.E."/>
            <person name="Liimatainen K."/>
            <person name="Lipzen A."/>
            <person name="Lukacs Z."/>
            <person name="Mihaltcheva S."/>
            <person name="Morgado L.N."/>
            <person name="Niskanen T."/>
            <person name="Noordeloos M.E."/>
            <person name="Ohm R.A."/>
            <person name="Ortiz-Santana B."/>
            <person name="Ovrebo C."/>
            <person name="Racz N."/>
            <person name="Riley R."/>
            <person name="Savchenko A."/>
            <person name="Shiryaev A."/>
            <person name="Soop K."/>
            <person name="Spirin V."/>
            <person name="Szebenyi C."/>
            <person name="Tomsovsky M."/>
            <person name="Tulloss R.E."/>
            <person name="Uehling J."/>
            <person name="Grigoriev I.V."/>
            <person name="Vagvolgyi C."/>
            <person name="Papp T."/>
            <person name="Martin F.M."/>
            <person name="Miettinen O."/>
            <person name="Hibbett D.S."/>
            <person name="Nagy L.G."/>
        </authorList>
    </citation>
    <scope>NUCLEOTIDE SEQUENCE [LARGE SCALE GENOMIC DNA]</scope>
    <source>
        <strain evidence="1 2">CBS 962.96</strain>
    </source>
</reference>
<evidence type="ECO:0008006" key="3">
    <source>
        <dbReference type="Google" id="ProtNLM"/>
    </source>
</evidence>
<dbReference type="Proteomes" id="UP000297245">
    <property type="component" value="Unassembled WGS sequence"/>
</dbReference>
<dbReference type="AlphaFoldDB" id="A0A4S8LUQ3"/>
<name>A0A4S8LUQ3_DENBC</name>
<gene>
    <name evidence="1" type="ORF">K435DRAFT_555641</name>
</gene>
<feature type="non-terminal residue" evidence="1">
    <location>
        <position position="1"/>
    </location>
</feature>
<evidence type="ECO:0000313" key="2">
    <source>
        <dbReference type="Proteomes" id="UP000297245"/>
    </source>
</evidence>
<keyword evidence="2" id="KW-1185">Reference proteome</keyword>